<protein>
    <submittedName>
        <fullName evidence="1">Uncharacterized protein</fullName>
    </submittedName>
</protein>
<accession>A0A645GZK9</accession>
<evidence type="ECO:0000313" key="1">
    <source>
        <dbReference type="EMBL" id="MPN32178.1"/>
    </source>
</evidence>
<name>A0A645GZK9_9ZZZZ</name>
<dbReference type="AlphaFoldDB" id="A0A645GZK9"/>
<reference evidence="1" key="1">
    <citation type="submission" date="2019-08" db="EMBL/GenBank/DDBJ databases">
        <authorList>
            <person name="Kucharzyk K."/>
            <person name="Murdoch R.W."/>
            <person name="Higgins S."/>
            <person name="Loffler F."/>
        </authorList>
    </citation>
    <scope>NUCLEOTIDE SEQUENCE</scope>
</reference>
<proteinExistence type="predicted"/>
<organism evidence="1">
    <name type="scientific">bioreactor metagenome</name>
    <dbReference type="NCBI Taxonomy" id="1076179"/>
    <lineage>
        <taxon>unclassified sequences</taxon>
        <taxon>metagenomes</taxon>
        <taxon>ecological metagenomes</taxon>
    </lineage>
</organism>
<comment type="caution">
    <text evidence="1">The sequence shown here is derived from an EMBL/GenBank/DDBJ whole genome shotgun (WGS) entry which is preliminary data.</text>
</comment>
<sequence length="125" mass="14107">MADIQVSLDQAFNHGISHKTAHAVVDFPARSNDLGVITQHFCSVDEIIRIYANAVPAYQTGIETQCIPLGVHRVNNVFRIDAHQFTNHCKFVHEGNINVTLRIFHKLRCLGYFDAFRPVDSGFNN</sequence>
<dbReference type="EMBL" id="VSSQ01084036">
    <property type="protein sequence ID" value="MPN32178.1"/>
    <property type="molecule type" value="Genomic_DNA"/>
</dbReference>
<gene>
    <name evidence="1" type="ORF">SDC9_179654</name>
</gene>